<dbReference type="InterPro" id="IPR007473">
    <property type="entry name" value="RlmJ"/>
</dbReference>
<accession>A0A7W7XYP3</accession>
<comment type="subunit">
    <text evidence="1">Monomer.</text>
</comment>
<dbReference type="GO" id="GO:0003723">
    <property type="term" value="F:RNA binding"/>
    <property type="evidence" value="ECO:0007669"/>
    <property type="project" value="UniProtKB-UniRule"/>
</dbReference>
<dbReference type="PANTHER" id="PTHR37426">
    <property type="entry name" value="RIBOSOMAL RNA LARGE SUBUNIT METHYLTRANSFERASE J"/>
    <property type="match status" value="1"/>
</dbReference>
<evidence type="ECO:0000313" key="3">
    <source>
        <dbReference type="EMBL" id="MBB5014861.1"/>
    </source>
</evidence>
<feature type="compositionally biased region" description="Low complexity" evidence="2">
    <location>
        <begin position="81"/>
        <end position="97"/>
    </location>
</feature>
<feature type="binding site" evidence="1">
    <location>
        <position position="18"/>
    </location>
    <ligand>
        <name>S-adenosyl-L-methionine</name>
        <dbReference type="ChEBI" id="CHEBI:59789"/>
    </ligand>
</feature>
<dbReference type="AlphaFoldDB" id="A0A7W7XYP3"/>
<dbReference type="RefSeq" id="WP_183947441.1">
    <property type="nucleotide sequence ID" value="NZ_JACHHX010000004.1"/>
</dbReference>
<comment type="similarity">
    <text evidence="1">Belongs to the RlmJ family.</text>
</comment>
<evidence type="ECO:0000313" key="4">
    <source>
        <dbReference type="Proteomes" id="UP000519004"/>
    </source>
</evidence>
<keyword evidence="1" id="KW-0949">S-adenosyl-L-methionine</keyword>
<dbReference type="Gene3D" id="3.40.50.150">
    <property type="entry name" value="Vaccinia Virus protein VP39"/>
    <property type="match status" value="1"/>
</dbReference>
<feature type="site" description="Interaction with substrate rRNA" evidence="1">
    <location>
        <position position="3"/>
    </location>
</feature>
<feature type="binding site" evidence="1">
    <location>
        <position position="127"/>
    </location>
    <ligand>
        <name>S-adenosyl-L-methionine</name>
        <dbReference type="ChEBI" id="CHEBI:59789"/>
    </ligand>
</feature>
<proteinExistence type="inferred from homology"/>
<comment type="function">
    <text evidence="1">Specifically methylates the adenine in position 2030 of 23S rRNA.</text>
</comment>
<feature type="active site" description="Proton acceptor" evidence="1">
    <location>
        <position position="191"/>
    </location>
</feature>
<name>A0A7W7XYP3_9GAMM</name>
<keyword evidence="1" id="KW-0698">rRNA processing</keyword>
<reference evidence="3 4" key="1">
    <citation type="submission" date="2020-08" db="EMBL/GenBank/DDBJ databases">
        <title>Genomic Encyclopedia of Type Strains, Phase IV (KMG-IV): sequencing the most valuable type-strain genomes for metagenomic binning, comparative biology and taxonomic classification.</title>
        <authorList>
            <person name="Goeker M."/>
        </authorList>
    </citation>
    <scope>NUCLEOTIDE SEQUENCE [LARGE SCALE GENOMIC DNA]</scope>
    <source>
        <strain evidence="3 4">DSM 25897</strain>
    </source>
</reference>
<organism evidence="3 4">
    <name type="scientific">Rehaibacterium terrae</name>
    <dbReference type="NCBI Taxonomy" id="1341696"/>
    <lineage>
        <taxon>Bacteria</taxon>
        <taxon>Pseudomonadati</taxon>
        <taxon>Pseudomonadota</taxon>
        <taxon>Gammaproteobacteria</taxon>
        <taxon>Lysobacterales</taxon>
        <taxon>Lysobacteraceae</taxon>
        <taxon>Rehaibacterium</taxon>
    </lineage>
</organism>
<comment type="caution">
    <text evidence="3">The sequence shown here is derived from an EMBL/GenBank/DDBJ whole genome shotgun (WGS) entry which is preliminary data.</text>
</comment>
<dbReference type="GO" id="GO:0036307">
    <property type="term" value="F:23S rRNA (adenine(2030)-N(6))-methyltransferase activity"/>
    <property type="evidence" value="ECO:0007669"/>
    <property type="project" value="UniProtKB-UniRule"/>
</dbReference>
<dbReference type="InterPro" id="IPR029063">
    <property type="entry name" value="SAM-dependent_MTases_sf"/>
</dbReference>
<evidence type="ECO:0000256" key="2">
    <source>
        <dbReference type="SAM" id="MobiDB-lite"/>
    </source>
</evidence>
<keyword evidence="1 3" id="KW-0489">Methyltransferase</keyword>
<evidence type="ECO:0000256" key="1">
    <source>
        <dbReference type="HAMAP-Rule" id="MF_00934"/>
    </source>
</evidence>
<keyword evidence="1 3" id="KW-0808">Transferase</keyword>
<dbReference type="GO" id="GO:0005829">
    <property type="term" value="C:cytosol"/>
    <property type="evidence" value="ECO:0007669"/>
    <property type="project" value="TreeGrafter"/>
</dbReference>
<dbReference type="GO" id="GO:0070475">
    <property type="term" value="P:rRNA base methylation"/>
    <property type="evidence" value="ECO:0007669"/>
    <property type="project" value="UniProtKB-UniRule"/>
</dbReference>
<feature type="binding site" evidence="1">
    <location>
        <begin position="170"/>
        <end position="171"/>
    </location>
    <ligand>
        <name>S-adenosyl-L-methionine</name>
        <dbReference type="ChEBI" id="CHEBI:59789"/>
    </ligand>
</feature>
<gene>
    <name evidence="1" type="primary">rlmJ</name>
    <name evidence="3" type="ORF">HNQ58_000738</name>
</gene>
<dbReference type="Proteomes" id="UP000519004">
    <property type="component" value="Unassembled WGS sequence"/>
</dbReference>
<protein>
    <recommendedName>
        <fullName evidence="1">Ribosomal RNA large subunit methyltransferase J</fullName>
        <ecNumber evidence="1">2.1.1.266</ecNumber>
    </recommendedName>
    <alternativeName>
        <fullName evidence="1">23S rRNA (adenine(2030)-N6)-methyltransferase</fullName>
    </alternativeName>
    <alternativeName>
        <fullName evidence="1">23S rRNA m6A2030 methyltransferase</fullName>
    </alternativeName>
</protein>
<dbReference type="EC" id="2.1.1.266" evidence="1"/>
<dbReference type="HAMAP" id="MF_00934">
    <property type="entry name" value="23SrRNA_methyltr_J"/>
    <property type="match status" value="1"/>
</dbReference>
<feature type="region of interest" description="Disordered" evidence="2">
    <location>
        <begin position="74"/>
        <end position="97"/>
    </location>
</feature>
<sequence>MNYRHAFHAGNHADVLKHVALLALIDALQRKDTPIFVLDTHAGRGRYDLAGEQAGRTGEAEGGVKRLLALARDQRPSTDSLRAQAAGNAGPAPLPRGPGALPEPVLRYLDAVRACNPEGGCTVYPGSPLLLAQALRAHDRLACCELQAEEAAALKALFAGDGRVGVHRRDGYGALAALLPPKEKRGLALIDPPYEAQEAEYDAILAALAEGLRRWPQGIYALWYPIKQRRTLRPFFRKAAALPAKSALALELLIRPDDSPLRMNGSGMLLLNPPWQFDAALAPALPALVSALGEAGASSRLEWLRRAD</sequence>
<dbReference type="Pfam" id="PF04378">
    <property type="entry name" value="RsmJ"/>
    <property type="match status" value="2"/>
</dbReference>
<dbReference type="EMBL" id="JACHHX010000004">
    <property type="protein sequence ID" value="MBB5014861.1"/>
    <property type="molecule type" value="Genomic_DNA"/>
</dbReference>
<keyword evidence="1" id="KW-0694">RNA-binding</keyword>
<keyword evidence="4" id="KW-1185">Reference proteome</keyword>
<dbReference type="PANTHER" id="PTHR37426:SF1">
    <property type="entry name" value="RIBOSOMAL RNA LARGE SUBUNIT METHYLTRANSFERASE J"/>
    <property type="match status" value="1"/>
</dbReference>
<feature type="binding site" evidence="1">
    <location>
        <position position="191"/>
    </location>
    <ligand>
        <name>S-adenosyl-L-methionine</name>
        <dbReference type="ChEBI" id="CHEBI:59789"/>
    </ligand>
</feature>
<comment type="catalytic activity">
    <reaction evidence="1">
        <text>adenosine(2030) in 23S rRNA + S-adenosyl-L-methionine = N(6)-methyladenosine(2030) in 23S rRNA + S-adenosyl-L-homocysteine + H(+)</text>
        <dbReference type="Rhea" id="RHEA:43736"/>
        <dbReference type="Rhea" id="RHEA-COMP:10668"/>
        <dbReference type="Rhea" id="RHEA-COMP:10669"/>
        <dbReference type="ChEBI" id="CHEBI:15378"/>
        <dbReference type="ChEBI" id="CHEBI:57856"/>
        <dbReference type="ChEBI" id="CHEBI:59789"/>
        <dbReference type="ChEBI" id="CHEBI:74411"/>
        <dbReference type="ChEBI" id="CHEBI:74449"/>
        <dbReference type="EC" id="2.1.1.266"/>
    </reaction>
</comment>
<feature type="binding site" evidence="1">
    <location>
        <position position="145"/>
    </location>
    <ligand>
        <name>S-adenosyl-L-methionine</name>
        <dbReference type="ChEBI" id="CHEBI:59789"/>
    </ligand>
</feature>
<dbReference type="SUPFAM" id="SSF53335">
    <property type="entry name" value="S-adenosyl-L-methionine-dependent methyltransferases"/>
    <property type="match status" value="1"/>
</dbReference>
<feature type="binding site" evidence="1">
    <location>
        <position position="41"/>
    </location>
    <ligand>
        <name>S-adenosyl-L-methionine</name>
        <dbReference type="ChEBI" id="CHEBI:59789"/>
    </ligand>
</feature>